<gene>
    <name evidence="1" type="ORF">MAR_002121</name>
</gene>
<dbReference type="Pfam" id="PF13561">
    <property type="entry name" value="adh_short_C2"/>
    <property type="match status" value="1"/>
</dbReference>
<dbReference type="EMBL" id="CP111022">
    <property type="protein sequence ID" value="WAR20283.1"/>
    <property type="molecule type" value="Genomic_DNA"/>
</dbReference>
<evidence type="ECO:0000313" key="2">
    <source>
        <dbReference type="Proteomes" id="UP001164746"/>
    </source>
</evidence>
<protein>
    <submittedName>
        <fullName evidence="1">YMFI-like protein</fullName>
    </submittedName>
</protein>
<dbReference type="Gene3D" id="3.40.50.720">
    <property type="entry name" value="NAD(P)-binding Rossmann-like Domain"/>
    <property type="match status" value="1"/>
</dbReference>
<dbReference type="PANTHER" id="PTHR43975">
    <property type="entry name" value="ZGC:101858"/>
    <property type="match status" value="1"/>
</dbReference>
<dbReference type="InterPro" id="IPR002347">
    <property type="entry name" value="SDR_fam"/>
</dbReference>
<accession>A0ABY7FDP7</accession>
<dbReference type="InterPro" id="IPR036291">
    <property type="entry name" value="NAD(P)-bd_dom_sf"/>
</dbReference>
<organism evidence="1 2">
    <name type="scientific">Mya arenaria</name>
    <name type="common">Soft-shell clam</name>
    <dbReference type="NCBI Taxonomy" id="6604"/>
    <lineage>
        <taxon>Eukaryota</taxon>
        <taxon>Metazoa</taxon>
        <taxon>Spiralia</taxon>
        <taxon>Lophotrochozoa</taxon>
        <taxon>Mollusca</taxon>
        <taxon>Bivalvia</taxon>
        <taxon>Autobranchia</taxon>
        <taxon>Heteroconchia</taxon>
        <taxon>Euheterodonta</taxon>
        <taxon>Imparidentia</taxon>
        <taxon>Neoheterodontei</taxon>
        <taxon>Myida</taxon>
        <taxon>Myoidea</taxon>
        <taxon>Myidae</taxon>
        <taxon>Mya</taxon>
    </lineage>
</organism>
<name>A0ABY7FDP7_MYAAR</name>
<dbReference type="Proteomes" id="UP001164746">
    <property type="component" value="Chromosome 11"/>
</dbReference>
<evidence type="ECO:0000313" key="1">
    <source>
        <dbReference type="EMBL" id="WAR20283.1"/>
    </source>
</evidence>
<dbReference type="SUPFAM" id="SSF51735">
    <property type="entry name" value="NAD(P)-binding Rossmann-fold domains"/>
    <property type="match status" value="1"/>
</dbReference>
<proteinExistence type="predicted"/>
<dbReference type="PANTHER" id="PTHR43975:SF2">
    <property type="entry name" value="EG:BACR7A4.14 PROTEIN-RELATED"/>
    <property type="match status" value="1"/>
</dbReference>
<reference evidence="1" key="1">
    <citation type="submission" date="2022-11" db="EMBL/GenBank/DDBJ databases">
        <title>Centuries of genome instability and evolution in soft-shell clam transmissible cancer (bioRxiv).</title>
        <authorList>
            <person name="Hart S.F.M."/>
            <person name="Yonemitsu M.A."/>
            <person name="Giersch R.M."/>
            <person name="Beal B.F."/>
            <person name="Arriagada G."/>
            <person name="Davis B.W."/>
            <person name="Ostrander E.A."/>
            <person name="Goff S.P."/>
            <person name="Metzger M.J."/>
        </authorList>
    </citation>
    <scope>NUCLEOTIDE SEQUENCE</scope>
    <source>
        <strain evidence="1">MELC-2E11</strain>
        <tissue evidence="1">Siphon/mantle</tissue>
    </source>
</reference>
<dbReference type="PRINTS" id="PR00081">
    <property type="entry name" value="GDHRDH"/>
</dbReference>
<keyword evidence="2" id="KW-1185">Reference proteome</keyword>
<sequence length="105" mass="11137">MESLKGYVCLITELAPHGVRVNSINPGLVATTIFRSNIGPKDSDDYTKLMDAEATVHPLGRIGLPVDCARAVAFLASKAASFTTGQIFFIDGGRHCVTAVNVGMQ</sequence>